<dbReference type="InterPro" id="IPR013087">
    <property type="entry name" value="Znf_C2H2_type"/>
</dbReference>
<dbReference type="AlphaFoldDB" id="A0AA39IZE2"/>
<proteinExistence type="predicted"/>
<keyword evidence="4" id="KW-1185">Reference proteome</keyword>
<comment type="caution">
    <text evidence="3">The sequence shown here is derived from an EMBL/GenBank/DDBJ whole genome shotgun (WGS) entry which is preliminary data.</text>
</comment>
<protein>
    <recommendedName>
        <fullName evidence="2">C2H2-type domain-containing protein</fullName>
    </recommendedName>
</protein>
<dbReference type="Proteomes" id="UP001175226">
    <property type="component" value="Unassembled WGS sequence"/>
</dbReference>
<evidence type="ECO:0000259" key="2">
    <source>
        <dbReference type="PROSITE" id="PS00028"/>
    </source>
</evidence>
<dbReference type="EMBL" id="JAUEPT010000091">
    <property type="protein sequence ID" value="KAK0432645.1"/>
    <property type="molecule type" value="Genomic_DNA"/>
</dbReference>
<sequence length="130" mass="14427">MFGVFGSNMQEVTPGAGKQRSKKTNHTNVDPCPQPVILTLGNIAKKENKARCACEACHKTFKKVTEGVAHAATHKRTECLSDMYDHVRLSNHKGWEDLSTVVNQASKLIRVPLHQRQISVLSLPLLVELL</sequence>
<evidence type="ECO:0000313" key="4">
    <source>
        <dbReference type="Proteomes" id="UP001175226"/>
    </source>
</evidence>
<reference evidence="3" key="1">
    <citation type="submission" date="2023-06" db="EMBL/GenBank/DDBJ databases">
        <authorList>
            <consortium name="Lawrence Berkeley National Laboratory"/>
            <person name="Ahrendt S."/>
            <person name="Sahu N."/>
            <person name="Indic B."/>
            <person name="Wong-Bajracharya J."/>
            <person name="Merenyi Z."/>
            <person name="Ke H.-M."/>
            <person name="Monk M."/>
            <person name="Kocsube S."/>
            <person name="Drula E."/>
            <person name="Lipzen A."/>
            <person name="Balint B."/>
            <person name="Henrissat B."/>
            <person name="Andreopoulos B."/>
            <person name="Martin F.M."/>
            <person name="Harder C.B."/>
            <person name="Rigling D."/>
            <person name="Ford K.L."/>
            <person name="Foster G.D."/>
            <person name="Pangilinan J."/>
            <person name="Papanicolaou A."/>
            <person name="Barry K."/>
            <person name="LaButti K."/>
            <person name="Viragh M."/>
            <person name="Koriabine M."/>
            <person name="Yan M."/>
            <person name="Riley R."/>
            <person name="Champramary S."/>
            <person name="Plett K.L."/>
            <person name="Tsai I.J."/>
            <person name="Slot J."/>
            <person name="Sipos G."/>
            <person name="Plett J."/>
            <person name="Nagy L.G."/>
            <person name="Grigoriev I.V."/>
        </authorList>
    </citation>
    <scope>NUCLEOTIDE SEQUENCE</scope>
    <source>
        <strain evidence="3">FPL87.14</strain>
    </source>
</reference>
<feature type="domain" description="C2H2-type" evidence="2">
    <location>
        <begin position="52"/>
        <end position="74"/>
    </location>
</feature>
<accession>A0AA39IZE2</accession>
<evidence type="ECO:0000313" key="3">
    <source>
        <dbReference type="EMBL" id="KAK0432645.1"/>
    </source>
</evidence>
<evidence type="ECO:0000256" key="1">
    <source>
        <dbReference type="SAM" id="MobiDB-lite"/>
    </source>
</evidence>
<gene>
    <name evidence="3" type="ORF">EV421DRAFT_2023893</name>
</gene>
<organism evidence="3 4">
    <name type="scientific">Armillaria borealis</name>
    <dbReference type="NCBI Taxonomy" id="47425"/>
    <lineage>
        <taxon>Eukaryota</taxon>
        <taxon>Fungi</taxon>
        <taxon>Dikarya</taxon>
        <taxon>Basidiomycota</taxon>
        <taxon>Agaricomycotina</taxon>
        <taxon>Agaricomycetes</taxon>
        <taxon>Agaricomycetidae</taxon>
        <taxon>Agaricales</taxon>
        <taxon>Marasmiineae</taxon>
        <taxon>Physalacriaceae</taxon>
        <taxon>Armillaria</taxon>
    </lineage>
</organism>
<dbReference type="PROSITE" id="PS00028">
    <property type="entry name" value="ZINC_FINGER_C2H2_1"/>
    <property type="match status" value="1"/>
</dbReference>
<name>A0AA39IZE2_9AGAR</name>
<feature type="region of interest" description="Disordered" evidence="1">
    <location>
        <begin position="1"/>
        <end position="29"/>
    </location>
</feature>